<feature type="signal peptide" evidence="1">
    <location>
        <begin position="1"/>
        <end position="18"/>
    </location>
</feature>
<keyword evidence="1" id="KW-0732">Signal</keyword>
<protein>
    <recommendedName>
        <fullName evidence="2">DUF2059 domain-containing protein</fullName>
    </recommendedName>
</protein>
<proteinExistence type="predicted"/>
<comment type="caution">
    <text evidence="3">The sequence shown here is derived from an EMBL/GenBank/DDBJ whole genome shotgun (WGS) entry which is preliminary data.</text>
</comment>
<keyword evidence="4" id="KW-1185">Reference proteome</keyword>
<gene>
    <name evidence="3" type="ORF">GCM10007414_21980</name>
</gene>
<dbReference type="Pfam" id="PF09832">
    <property type="entry name" value="DUF2059"/>
    <property type="match status" value="1"/>
</dbReference>
<dbReference type="EMBL" id="BMDY01000012">
    <property type="protein sequence ID" value="GGB08176.1"/>
    <property type="molecule type" value="Genomic_DNA"/>
</dbReference>
<reference evidence="4" key="1">
    <citation type="journal article" date="2019" name="Int. J. Syst. Evol. Microbiol.">
        <title>The Global Catalogue of Microorganisms (GCM) 10K type strain sequencing project: providing services to taxonomists for standard genome sequencing and annotation.</title>
        <authorList>
            <consortium name="The Broad Institute Genomics Platform"/>
            <consortium name="The Broad Institute Genome Sequencing Center for Infectious Disease"/>
            <person name="Wu L."/>
            <person name="Ma J."/>
        </authorList>
    </citation>
    <scope>NUCLEOTIDE SEQUENCE [LARGE SCALE GENOMIC DNA]</scope>
    <source>
        <strain evidence="4">CGMCC 1.10131</strain>
    </source>
</reference>
<feature type="chain" id="PRO_5047401633" description="DUF2059 domain-containing protein" evidence="1">
    <location>
        <begin position="19"/>
        <end position="148"/>
    </location>
</feature>
<evidence type="ECO:0000259" key="2">
    <source>
        <dbReference type="Pfam" id="PF09832"/>
    </source>
</evidence>
<evidence type="ECO:0000313" key="3">
    <source>
        <dbReference type="EMBL" id="GGB08176.1"/>
    </source>
</evidence>
<evidence type="ECO:0000256" key="1">
    <source>
        <dbReference type="SAM" id="SignalP"/>
    </source>
</evidence>
<dbReference type="InterPro" id="IPR018637">
    <property type="entry name" value="DUF2059"/>
</dbReference>
<dbReference type="Proteomes" id="UP000651977">
    <property type="component" value="Unassembled WGS sequence"/>
</dbReference>
<dbReference type="RefSeq" id="WP_055734151.1">
    <property type="nucleotide sequence ID" value="NZ_BMDY01000012.1"/>
</dbReference>
<name>A0ABQ1I1R4_9ALTE</name>
<accession>A0ABQ1I1R4</accession>
<sequence length="148" mass="16811">MKKLFAAALLFATCTLQASPIDELLALNDSEQQMKIIRHNLNSALIRNNPPLADYQEVLTQWAESYLTWEEIKPQIAEVYQKHFTDEELSQLVAFYKTPVGKKSQALNATLIQETAIASAMVAKGHHEKLQDMLQQEALKRKQQQSSN</sequence>
<organism evidence="3 4">
    <name type="scientific">Agarivorans gilvus</name>
    <dbReference type="NCBI Taxonomy" id="680279"/>
    <lineage>
        <taxon>Bacteria</taxon>
        <taxon>Pseudomonadati</taxon>
        <taxon>Pseudomonadota</taxon>
        <taxon>Gammaproteobacteria</taxon>
        <taxon>Alteromonadales</taxon>
        <taxon>Alteromonadaceae</taxon>
        <taxon>Agarivorans</taxon>
    </lineage>
</organism>
<evidence type="ECO:0000313" key="4">
    <source>
        <dbReference type="Proteomes" id="UP000651977"/>
    </source>
</evidence>
<feature type="domain" description="DUF2059" evidence="2">
    <location>
        <begin position="70"/>
        <end position="117"/>
    </location>
</feature>